<dbReference type="Gene3D" id="3.40.50.300">
    <property type="entry name" value="P-loop containing nucleotide triphosphate hydrolases"/>
    <property type="match status" value="1"/>
</dbReference>
<name>A0A1Y1IEJ1_KLENI</name>
<feature type="compositionally biased region" description="Basic and acidic residues" evidence="1">
    <location>
        <begin position="314"/>
        <end position="330"/>
    </location>
</feature>
<protein>
    <submittedName>
        <fullName evidence="2">Uncharacterized protein</fullName>
    </submittedName>
</protein>
<feature type="region of interest" description="Disordered" evidence="1">
    <location>
        <begin position="52"/>
        <end position="73"/>
    </location>
</feature>
<dbReference type="Proteomes" id="UP000054558">
    <property type="component" value="Unassembled WGS sequence"/>
</dbReference>
<dbReference type="OrthoDB" id="3171351at2759"/>
<evidence type="ECO:0000313" key="3">
    <source>
        <dbReference type="Proteomes" id="UP000054558"/>
    </source>
</evidence>
<keyword evidence="3" id="KW-1185">Reference proteome</keyword>
<dbReference type="EMBL" id="DF237243">
    <property type="protein sequence ID" value="GAQ86528.1"/>
    <property type="molecule type" value="Genomic_DNA"/>
</dbReference>
<organism evidence="2 3">
    <name type="scientific">Klebsormidium nitens</name>
    <name type="common">Green alga</name>
    <name type="synonym">Ulothrix nitens</name>
    <dbReference type="NCBI Taxonomy" id="105231"/>
    <lineage>
        <taxon>Eukaryota</taxon>
        <taxon>Viridiplantae</taxon>
        <taxon>Streptophyta</taxon>
        <taxon>Klebsormidiophyceae</taxon>
        <taxon>Klebsormidiales</taxon>
        <taxon>Klebsormidiaceae</taxon>
        <taxon>Klebsormidium</taxon>
    </lineage>
</organism>
<accession>A0A1Y1IEJ1</accession>
<dbReference type="InterPro" id="IPR027417">
    <property type="entry name" value="P-loop_NTPase"/>
</dbReference>
<feature type="region of interest" description="Disordered" evidence="1">
    <location>
        <begin position="306"/>
        <end position="338"/>
    </location>
</feature>
<sequence>MARGRPHGRSKSDHRVCQEARYARAAQYRERITISAEQQEARIAAVNAECNVEHASRRRRRRESRELKTKAGAARMSAGSRACKLSGGGKKKAKKGLEYSLGKAAERDPHILYCHECGATAEFGLRGGKKGGEVIYFCRGHTPMTGCFRIDRDHKDWAEEREMRFLRAEERRLEEELRNLGRASSAAEPAAAWNDFQSKGVWASMHMSPSLIATLLMIGGVERNPGPTTEEIALRESWRDYDLRIKSRLLDHLARKEFELADWEKTPPDDRSGYLTRWRNEYKGPGEWADGWEAFLKAVPVVKRGQDAGQPTDVGKRDADQENQNRDPSSHAKPNFKRSTYLDTSETGVLAKGLVKRRKVELEQAGKGVFEIGWSILPQAEPLGVRDLRFLVLTAEEKRLGVAVMGRSHFRRLVDRAIQLMDGELPGGGRRILMHGPAGFGKTHLLLQLIIYLTAALEAKQQRVAPLLDCAFFKADEVEAMKQALAWAYAGEREIVKTIASLETMRDVKAFLSGRKQEILFCLDQYQELLKDSEAKQKLDGLLYHFRTILVTSAGGEELTTENETLHGLASRFPVHSGLTQEEQKSFDIIYGTECTTPAVQRLVREKLGGVAGCLADWYEAYYGKPPGGHSVYRVFGQSPAFQVGPLEPVKEGELDTGVLGGESKLEGSQHLESQHGLVRKDIATASKAPAVTRGKESAIRVEELLEEELKGSGFAEVTKSEQTTEKLLAEERDWKAWETFLEGNRVLQISRGLKRIYDKVRAKGANKVQEWIDQMKKMVYTDSFVEFDLTDWNDIDLRYVAVEGHKVRPAYPLVRDAIAHFVEQVQGRAVFYSDQAVWASLSQELGGERVPAVAGLLTERCAIGAIVDGLGYKAVLKMEKKEQVKLVFFKPNGEASAVFAEQDDFRKSGLEMRIACFVPRSPFYPAMDMALLVFKKPKGQPGSVERLTKVQMTLESAREHGHSTRTAMHISNVEPWLGKANLDSVTVEFCYIVPGDLVTGGVPRHTEQIPAKMGVTRAQAGSIQIVAHTHVELAFGQLDERLGQVDKWNAGKVA</sequence>
<gene>
    <name evidence="2" type="ORF">KFL_002940140</name>
</gene>
<proteinExistence type="predicted"/>
<dbReference type="SUPFAM" id="SSF52540">
    <property type="entry name" value="P-loop containing nucleoside triphosphate hydrolases"/>
    <property type="match status" value="1"/>
</dbReference>
<evidence type="ECO:0000313" key="2">
    <source>
        <dbReference type="EMBL" id="GAQ86528.1"/>
    </source>
</evidence>
<reference evidence="2 3" key="1">
    <citation type="journal article" date="2014" name="Nat. Commun.">
        <title>Klebsormidium flaccidum genome reveals primary factors for plant terrestrial adaptation.</title>
        <authorList>
            <person name="Hori K."/>
            <person name="Maruyama F."/>
            <person name="Fujisawa T."/>
            <person name="Togashi T."/>
            <person name="Yamamoto N."/>
            <person name="Seo M."/>
            <person name="Sato S."/>
            <person name="Yamada T."/>
            <person name="Mori H."/>
            <person name="Tajima N."/>
            <person name="Moriyama T."/>
            <person name="Ikeuchi M."/>
            <person name="Watanabe M."/>
            <person name="Wada H."/>
            <person name="Kobayashi K."/>
            <person name="Saito M."/>
            <person name="Masuda T."/>
            <person name="Sasaki-Sekimoto Y."/>
            <person name="Mashiguchi K."/>
            <person name="Awai K."/>
            <person name="Shimojima M."/>
            <person name="Masuda S."/>
            <person name="Iwai M."/>
            <person name="Nobusawa T."/>
            <person name="Narise T."/>
            <person name="Kondo S."/>
            <person name="Saito H."/>
            <person name="Sato R."/>
            <person name="Murakawa M."/>
            <person name="Ihara Y."/>
            <person name="Oshima-Yamada Y."/>
            <person name="Ohtaka K."/>
            <person name="Satoh M."/>
            <person name="Sonobe K."/>
            <person name="Ishii M."/>
            <person name="Ohtani R."/>
            <person name="Kanamori-Sato M."/>
            <person name="Honoki R."/>
            <person name="Miyazaki D."/>
            <person name="Mochizuki H."/>
            <person name="Umetsu J."/>
            <person name="Higashi K."/>
            <person name="Shibata D."/>
            <person name="Kamiya Y."/>
            <person name="Sato N."/>
            <person name="Nakamura Y."/>
            <person name="Tabata S."/>
            <person name="Ida S."/>
            <person name="Kurokawa K."/>
            <person name="Ohta H."/>
        </authorList>
    </citation>
    <scope>NUCLEOTIDE SEQUENCE [LARGE SCALE GENOMIC DNA]</scope>
    <source>
        <strain evidence="2 3">NIES-2285</strain>
    </source>
</reference>
<evidence type="ECO:0000256" key="1">
    <source>
        <dbReference type="SAM" id="MobiDB-lite"/>
    </source>
</evidence>
<dbReference type="AlphaFoldDB" id="A0A1Y1IEJ1"/>